<dbReference type="EMBL" id="GBXM01097431">
    <property type="protein sequence ID" value="JAH11146.1"/>
    <property type="molecule type" value="Transcribed_RNA"/>
</dbReference>
<dbReference type="AlphaFoldDB" id="A0A0E9Q2L9"/>
<reference evidence="1" key="1">
    <citation type="submission" date="2014-11" db="EMBL/GenBank/DDBJ databases">
        <authorList>
            <person name="Amaro Gonzalez C."/>
        </authorList>
    </citation>
    <scope>NUCLEOTIDE SEQUENCE</scope>
</reference>
<evidence type="ECO:0000313" key="1">
    <source>
        <dbReference type="EMBL" id="JAH11146.1"/>
    </source>
</evidence>
<organism evidence="1">
    <name type="scientific">Anguilla anguilla</name>
    <name type="common">European freshwater eel</name>
    <name type="synonym">Muraena anguilla</name>
    <dbReference type="NCBI Taxonomy" id="7936"/>
    <lineage>
        <taxon>Eukaryota</taxon>
        <taxon>Metazoa</taxon>
        <taxon>Chordata</taxon>
        <taxon>Craniata</taxon>
        <taxon>Vertebrata</taxon>
        <taxon>Euteleostomi</taxon>
        <taxon>Actinopterygii</taxon>
        <taxon>Neopterygii</taxon>
        <taxon>Teleostei</taxon>
        <taxon>Anguilliformes</taxon>
        <taxon>Anguillidae</taxon>
        <taxon>Anguilla</taxon>
    </lineage>
</organism>
<name>A0A0E9Q2L9_ANGAN</name>
<accession>A0A0E9Q2L9</accession>
<protein>
    <submittedName>
        <fullName evidence="1">Uncharacterized protein</fullName>
    </submittedName>
</protein>
<sequence length="49" mass="5450">MFCMQDSLGINHLVTQHFPRFSPGSVVLGFVINQKMGANKPQNHPLELA</sequence>
<reference evidence="1" key="2">
    <citation type="journal article" date="2015" name="Fish Shellfish Immunol.">
        <title>Early steps in the European eel (Anguilla anguilla)-Vibrio vulnificus interaction in the gills: Role of the RtxA13 toxin.</title>
        <authorList>
            <person name="Callol A."/>
            <person name="Pajuelo D."/>
            <person name="Ebbesson L."/>
            <person name="Teles M."/>
            <person name="MacKenzie S."/>
            <person name="Amaro C."/>
        </authorList>
    </citation>
    <scope>NUCLEOTIDE SEQUENCE</scope>
</reference>
<proteinExistence type="predicted"/>